<protein>
    <recommendedName>
        <fullName evidence="3">DUF3447 domain-containing protein</fullName>
    </recommendedName>
</protein>
<comment type="caution">
    <text evidence="1">The sequence shown here is derived from an EMBL/GenBank/DDBJ whole genome shotgun (WGS) entry which is preliminary data.</text>
</comment>
<dbReference type="SUPFAM" id="SSF48403">
    <property type="entry name" value="Ankyrin repeat"/>
    <property type="match status" value="1"/>
</dbReference>
<keyword evidence="2" id="KW-1185">Reference proteome</keyword>
<dbReference type="InterPro" id="IPR002110">
    <property type="entry name" value="Ankyrin_rpt"/>
</dbReference>
<proteinExistence type="predicted"/>
<dbReference type="Pfam" id="PF13606">
    <property type="entry name" value="Ank_3"/>
    <property type="match status" value="1"/>
</dbReference>
<evidence type="ECO:0000313" key="1">
    <source>
        <dbReference type="EMBL" id="KAK8880996.1"/>
    </source>
</evidence>
<reference evidence="1 2" key="1">
    <citation type="submission" date="2024-04" db="EMBL/GenBank/DDBJ databases">
        <title>Tritrichomonas musculus Genome.</title>
        <authorList>
            <person name="Alves-Ferreira E."/>
            <person name="Grigg M."/>
            <person name="Lorenzi H."/>
            <person name="Galac M."/>
        </authorList>
    </citation>
    <scope>NUCLEOTIDE SEQUENCE [LARGE SCALE GENOMIC DNA]</scope>
    <source>
        <strain evidence="1 2">EAF2021</strain>
    </source>
</reference>
<dbReference type="Gene3D" id="1.25.40.20">
    <property type="entry name" value="Ankyrin repeat-containing domain"/>
    <property type="match status" value="1"/>
</dbReference>
<organism evidence="1 2">
    <name type="scientific">Tritrichomonas musculus</name>
    <dbReference type="NCBI Taxonomy" id="1915356"/>
    <lineage>
        <taxon>Eukaryota</taxon>
        <taxon>Metamonada</taxon>
        <taxon>Parabasalia</taxon>
        <taxon>Tritrichomonadida</taxon>
        <taxon>Tritrichomonadidae</taxon>
        <taxon>Tritrichomonas</taxon>
    </lineage>
</organism>
<dbReference type="PANTHER" id="PTHR24159">
    <property type="match status" value="1"/>
</dbReference>
<evidence type="ECO:0000313" key="2">
    <source>
        <dbReference type="Proteomes" id="UP001470230"/>
    </source>
</evidence>
<accession>A0ABR2JQE3</accession>
<sequence>MSIEDFVTKMKKIQNDLLEFLEDESDAEGSYINLLKDICALKLNNSKDEFQSVMQLINQISNDHHRTPNFITKIEQILRDLKKDIGIYFSNSEIYKLFEDNKRIILFFIQEKIIIVDEYIASQIINHENKYHRYPEFFAPEIKSFITEEFIDKYGKERLKIKKDDLIKKIMIDIPIDFNEKRQEGESDDYLCKIIRLDKIEEFVAYATKTNLNFSSKIHISIFETNSKLMPQYKDVQIIEYAAFFGSLKILKYMYMNGAKFKESIWEYAIHSQNAEFIRFLEENKVSPLNNNFKFPLIHSIRCHHNDISNYIIENLIPEEKMKEDIENNYYNIYLYCVEFHNYYFFPENLDYKNMFFYLCIYNNCTLVKLYLQNKNIDINARNEI</sequence>
<dbReference type="EMBL" id="JAPFFF010000010">
    <property type="protein sequence ID" value="KAK8880996.1"/>
    <property type="molecule type" value="Genomic_DNA"/>
</dbReference>
<name>A0ABR2JQE3_9EUKA</name>
<dbReference type="Proteomes" id="UP001470230">
    <property type="component" value="Unassembled WGS sequence"/>
</dbReference>
<gene>
    <name evidence="1" type="ORF">M9Y10_003705</name>
</gene>
<dbReference type="PANTHER" id="PTHR24159:SF5">
    <property type="entry name" value="ANK_REP_REGION DOMAIN-CONTAINING PROTEIN"/>
    <property type="match status" value="1"/>
</dbReference>
<dbReference type="InterPro" id="IPR036770">
    <property type="entry name" value="Ankyrin_rpt-contain_sf"/>
</dbReference>
<evidence type="ECO:0008006" key="3">
    <source>
        <dbReference type="Google" id="ProtNLM"/>
    </source>
</evidence>